<dbReference type="EMBL" id="JALNTZ010000002">
    <property type="protein sequence ID" value="KAJ3663047.1"/>
    <property type="molecule type" value="Genomic_DNA"/>
</dbReference>
<organism evidence="1 2">
    <name type="scientific">Zophobas morio</name>
    <dbReference type="NCBI Taxonomy" id="2755281"/>
    <lineage>
        <taxon>Eukaryota</taxon>
        <taxon>Metazoa</taxon>
        <taxon>Ecdysozoa</taxon>
        <taxon>Arthropoda</taxon>
        <taxon>Hexapoda</taxon>
        <taxon>Insecta</taxon>
        <taxon>Pterygota</taxon>
        <taxon>Neoptera</taxon>
        <taxon>Endopterygota</taxon>
        <taxon>Coleoptera</taxon>
        <taxon>Polyphaga</taxon>
        <taxon>Cucujiformia</taxon>
        <taxon>Tenebrionidae</taxon>
        <taxon>Zophobas</taxon>
    </lineage>
</organism>
<reference evidence="1" key="1">
    <citation type="journal article" date="2023" name="G3 (Bethesda)">
        <title>Whole genome assemblies of Zophobas morio and Tenebrio molitor.</title>
        <authorList>
            <person name="Kaur S."/>
            <person name="Stinson S.A."/>
            <person name="diCenzo G.C."/>
        </authorList>
    </citation>
    <scope>NUCLEOTIDE SEQUENCE</scope>
    <source>
        <strain evidence="1">QUZm001</strain>
    </source>
</reference>
<protein>
    <submittedName>
        <fullName evidence="1">Uncharacterized protein</fullName>
    </submittedName>
</protein>
<evidence type="ECO:0000313" key="2">
    <source>
        <dbReference type="Proteomes" id="UP001168821"/>
    </source>
</evidence>
<sequence length="88" mass="10294">MDRSALSITPMLLSRSDSTRPKLARLANYYRCEQKALPVNAFFYVLDTDTDTDTDIPKIHIKLHNRFSSFEHHLSNKNLRRIYVGVRI</sequence>
<gene>
    <name evidence="1" type="ORF">Zmor_007356</name>
</gene>
<comment type="caution">
    <text evidence="1">The sequence shown here is derived from an EMBL/GenBank/DDBJ whole genome shotgun (WGS) entry which is preliminary data.</text>
</comment>
<proteinExistence type="predicted"/>
<dbReference type="Proteomes" id="UP001168821">
    <property type="component" value="Unassembled WGS sequence"/>
</dbReference>
<accession>A0AA38ITK8</accession>
<evidence type="ECO:0000313" key="1">
    <source>
        <dbReference type="EMBL" id="KAJ3663047.1"/>
    </source>
</evidence>
<name>A0AA38ITK8_9CUCU</name>
<keyword evidence="2" id="KW-1185">Reference proteome</keyword>
<dbReference type="AlphaFoldDB" id="A0AA38ITK8"/>